<dbReference type="EMBL" id="NKHZ01000050">
    <property type="protein sequence ID" value="PNS17568.1"/>
    <property type="molecule type" value="Genomic_DNA"/>
</dbReference>
<comment type="similarity">
    <text evidence="1">Belongs to the GET4 family.</text>
</comment>
<feature type="compositionally biased region" description="Low complexity" evidence="2">
    <location>
        <begin position="316"/>
        <end position="327"/>
    </location>
</feature>
<dbReference type="PANTHER" id="PTHR12875">
    <property type="entry name" value="GOLGI TO ER TRAFFIC PROTEIN 4 HOMOLOG"/>
    <property type="match status" value="1"/>
</dbReference>
<dbReference type="OrthoDB" id="10252405at2759"/>
<dbReference type="InterPro" id="IPR011990">
    <property type="entry name" value="TPR-like_helical_dom_sf"/>
</dbReference>
<dbReference type="Pfam" id="PF04190">
    <property type="entry name" value="GET4"/>
    <property type="match status" value="1"/>
</dbReference>
<dbReference type="FunFam" id="1.25.40.10:FF:000272">
    <property type="entry name" value="DUF410 domain protein"/>
    <property type="match status" value="1"/>
</dbReference>
<dbReference type="InParanoid" id="A0A2K1QR56"/>
<evidence type="ECO:0000256" key="2">
    <source>
        <dbReference type="SAM" id="MobiDB-lite"/>
    </source>
</evidence>
<evidence type="ECO:0000313" key="3">
    <source>
        <dbReference type="EMBL" id="PNS17568.1"/>
    </source>
</evidence>
<dbReference type="GO" id="GO:0045048">
    <property type="term" value="P:protein insertion into ER membrane"/>
    <property type="evidence" value="ECO:0007669"/>
    <property type="project" value="InterPro"/>
</dbReference>
<dbReference type="STRING" id="2082308.A0A2K1QR56"/>
<proteinExistence type="inferred from homology"/>
<dbReference type="PANTHER" id="PTHR12875:SF0">
    <property type="entry name" value="GOLGI TO ER TRAFFIC PROTEIN 4 HOMOLOG"/>
    <property type="match status" value="1"/>
</dbReference>
<feature type="region of interest" description="Disordered" evidence="2">
    <location>
        <begin position="304"/>
        <end position="327"/>
    </location>
</feature>
<dbReference type="Gene3D" id="1.25.40.10">
    <property type="entry name" value="Tetratricopeptide repeat domain"/>
    <property type="match status" value="1"/>
</dbReference>
<comment type="caution">
    <text evidence="3">The sequence shown here is derived from an EMBL/GenBank/DDBJ whole genome shotgun (WGS) entry which is preliminary data.</text>
</comment>
<protein>
    <recommendedName>
        <fullName evidence="5">Golgi to ER traffic protein 4</fullName>
    </recommendedName>
</protein>
<dbReference type="GO" id="GO:0072380">
    <property type="term" value="C:TRC complex"/>
    <property type="evidence" value="ECO:0007669"/>
    <property type="project" value="TreeGrafter"/>
</dbReference>
<reference evidence="3 4" key="1">
    <citation type="submission" date="2017-06" db="EMBL/GenBank/DDBJ databases">
        <title>Draft genome sequence of a variant of Elsinoe murrayae.</title>
        <authorList>
            <person name="Cheng Q."/>
        </authorList>
    </citation>
    <scope>NUCLEOTIDE SEQUENCE [LARGE SCALE GENOMIC DNA]</scope>
    <source>
        <strain evidence="3 4">CQ-2017a</strain>
    </source>
</reference>
<dbReference type="FunCoup" id="A0A2K1QR56">
    <property type="interactions" value="369"/>
</dbReference>
<evidence type="ECO:0008006" key="5">
    <source>
        <dbReference type="Google" id="ProtNLM"/>
    </source>
</evidence>
<dbReference type="InterPro" id="IPR007317">
    <property type="entry name" value="GET4"/>
</dbReference>
<dbReference type="AlphaFoldDB" id="A0A2K1QR56"/>
<organism evidence="3 4">
    <name type="scientific">Sphaceloma murrayae</name>
    <dbReference type="NCBI Taxonomy" id="2082308"/>
    <lineage>
        <taxon>Eukaryota</taxon>
        <taxon>Fungi</taxon>
        <taxon>Dikarya</taxon>
        <taxon>Ascomycota</taxon>
        <taxon>Pezizomycotina</taxon>
        <taxon>Dothideomycetes</taxon>
        <taxon>Dothideomycetidae</taxon>
        <taxon>Myriangiales</taxon>
        <taxon>Elsinoaceae</taxon>
        <taxon>Sphaceloma</taxon>
    </lineage>
</organism>
<gene>
    <name evidence="3" type="ORF">CAC42_8111</name>
</gene>
<sequence length="327" mass="35560">MSAKIQKTIARQKQKVEEGQFYEAHQQLRVIASRYVKASDWESAIDILCQGATMLLRADQGGSGGDLCMFLMEVYNKAELEADIPNKARLLYLLRAFPKNEPTKKRFVGEMVGWSSRNSSYPAGDPELHHVAGSMFAEEGEALDAERHLTLGTNDSPAVFASLEFEWYKSDEPSTAPLYAARAVIPYLLVGNIRAANKAMLLFTSKLGSTPGLTVQEVGSASSDLRVYPSLPLMNFLGLLLLAIQRGTPDLFRTLKSQFAAHIKEVGTWDEALAQIGEMYFGIKIPSQSNPLMDMMGSFLMGGGMGGGQKKPPAPKVGGPAPAPALD</sequence>
<dbReference type="Proteomes" id="UP000243797">
    <property type="component" value="Unassembled WGS sequence"/>
</dbReference>
<name>A0A2K1QR56_9PEZI</name>
<accession>A0A2K1QR56</accession>
<evidence type="ECO:0000313" key="4">
    <source>
        <dbReference type="Proteomes" id="UP000243797"/>
    </source>
</evidence>
<evidence type="ECO:0000256" key="1">
    <source>
        <dbReference type="ARBA" id="ARBA00005351"/>
    </source>
</evidence>
<keyword evidence="4" id="KW-1185">Reference proteome</keyword>